<feature type="compositionally biased region" description="Low complexity" evidence="6">
    <location>
        <begin position="100"/>
        <end position="115"/>
    </location>
</feature>
<comment type="subunit">
    <text evidence="2">Part of the 50S ribosomal subunit.</text>
</comment>
<dbReference type="Pfam" id="PF01197">
    <property type="entry name" value="Ribosomal_L31"/>
    <property type="match status" value="1"/>
</dbReference>
<evidence type="ECO:0000313" key="8">
    <source>
        <dbReference type="Proteomes" id="UP001150924"/>
    </source>
</evidence>
<dbReference type="InterPro" id="IPR034704">
    <property type="entry name" value="Ribosomal_bL28/bL31-like_sf"/>
</dbReference>
<sequence length="121" mass="12718">MKSGIHPSYRKVLFVDASSGDEWVSYSTMTGSDTRAHKGEDLPVVRVDISSFSHPFWTGQSREVDTEGRMDRFRRRYGVKGGASAAPAAAAAKPAAAAAAPAPAKVEAAATAKPAGKAKKK</sequence>
<evidence type="ECO:0000256" key="4">
    <source>
        <dbReference type="ARBA" id="ARBA00023274"/>
    </source>
</evidence>
<dbReference type="NCBIfam" id="TIGR00105">
    <property type="entry name" value="L31"/>
    <property type="match status" value="1"/>
</dbReference>
<dbReference type="GO" id="GO:0003735">
    <property type="term" value="F:structural constituent of ribosome"/>
    <property type="evidence" value="ECO:0007669"/>
    <property type="project" value="InterPro"/>
</dbReference>
<dbReference type="PRINTS" id="PR01249">
    <property type="entry name" value="RIBOSOMALL31"/>
</dbReference>
<accession>A0A9X3IY21</accession>
<dbReference type="NCBIfam" id="NF002462">
    <property type="entry name" value="PRK01678.1"/>
    <property type="match status" value="1"/>
</dbReference>
<name>A0A9X3IY21_9BACT</name>
<evidence type="ECO:0000256" key="5">
    <source>
        <dbReference type="RuleBase" id="RU000564"/>
    </source>
</evidence>
<comment type="caution">
    <text evidence="7">The sequence shown here is derived from an EMBL/GenBank/DDBJ whole genome shotgun (WGS) entry which is preliminary data.</text>
</comment>
<dbReference type="PANTHER" id="PTHR33280:SF1">
    <property type="entry name" value="LARGE RIBOSOMAL SUBUNIT PROTEIN BL31C"/>
    <property type="match status" value="1"/>
</dbReference>
<dbReference type="AlphaFoldDB" id="A0A9X3IY21"/>
<evidence type="ECO:0000313" key="7">
    <source>
        <dbReference type="EMBL" id="MCY1006418.1"/>
    </source>
</evidence>
<dbReference type="InterPro" id="IPR042105">
    <property type="entry name" value="Ribosomal_bL31_sf"/>
</dbReference>
<comment type="similarity">
    <text evidence="1">Belongs to the bacterial ribosomal protein bL31 family. Type B subfamily.</text>
</comment>
<dbReference type="InterPro" id="IPR027493">
    <property type="entry name" value="Ribosomal_bL31_B"/>
</dbReference>
<keyword evidence="8" id="KW-1185">Reference proteome</keyword>
<reference evidence="7" key="1">
    <citation type="submission" date="2022-11" db="EMBL/GenBank/DDBJ databases">
        <title>Minimal conservation of predation-associated metabolite biosynthetic gene clusters underscores biosynthetic potential of Myxococcota including descriptions for ten novel species: Archangium lansinium sp. nov., Myxococcus landrumus sp. nov., Nannocystis bai.</title>
        <authorList>
            <person name="Ahearne A."/>
            <person name="Stevens C."/>
            <person name="Phillips K."/>
        </authorList>
    </citation>
    <scope>NUCLEOTIDE SEQUENCE</scope>
    <source>
        <strain evidence="7">Na p29</strain>
    </source>
</reference>
<dbReference type="GO" id="GO:0005840">
    <property type="term" value="C:ribosome"/>
    <property type="evidence" value="ECO:0007669"/>
    <property type="project" value="UniProtKB-KW"/>
</dbReference>
<gene>
    <name evidence="7" type="ORF">OV079_12775</name>
</gene>
<protein>
    <recommendedName>
        <fullName evidence="5">50S ribosomal protein L31</fullName>
    </recommendedName>
</protein>
<keyword evidence="4 5" id="KW-0687">Ribonucleoprotein</keyword>
<dbReference type="PROSITE" id="PS01143">
    <property type="entry name" value="RIBOSOMAL_L31"/>
    <property type="match status" value="1"/>
</dbReference>
<dbReference type="SUPFAM" id="SSF143800">
    <property type="entry name" value="L28p-like"/>
    <property type="match status" value="1"/>
</dbReference>
<dbReference type="EMBL" id="JAPNKE010000002">
    <property type="protein sequence ID" value="MCY1006418.1"/>
    <property type="molecule type" value="Genomic_DNA"/>
</dbReference>
<dbReference type="InterPro" id="IPR002150">
    <property type="entry name" value="Ribosomal_bL31"/>
</dbReference>
<evidence type="ECO:0000256" key="2">
    <source>
        <dbReference type="ARBA" id="ARBA00011838"/>
    </source>
</evidence>
<keyword evidence="3 5" id="KW-0689">Ribosomal protein</keyword>
<dbReference type="Proteomes" id="UP001150924">
    <property type="component" value="Unassembled WGS sequence"/>
</dbReference>
<evidence type="ECO:0000256" key="1">
    <source>
        <dbReference type="ARBA" id="ARBA00008196"/>
    </source>
</evidence>
<evidence type="ECO:0000256" key="6">
    <source>
        <dbReference type="SAM" id="MobiDB-lite"/>
    </source>
</evidence>
<dbReference type="GO" id="GO:0006412">
    <property type="term" value="P:translation"/>
    <property type="evidence" value="ECO:0007669"/>
    <property type="project" value="InterPro"/>
</dbReference>
<evidence type="ECO:0000256" key="3">
    <source>
        <dbReference type="ARBA" id="ARBA00022980"/>
    </source>
</evidence>
<dbReference type="Gene3D" id="4.10.830.30">
    <property type="entry name" value="Ribosomal protein L31"/>
    <property type="match status" value="1"/>
</dbReference>
<organism evidence="7 8">
    <name type="scientific">Nannocystis pusilla</name>
    <dbReference type="NCBI Taxonomy" id="889268"/>
    <lineage>
        <taxon>Bacteria</taxon>
        <taxon>Pseudomonadati</taxon>
        <taxon>Myxococcota</taxon>
        <taxon>Polyangia</taxon>
        <taxon>Nannocystales</taxon>
        <taxon>Nannocystaceae</taxon>
        <taxon>Nannocystis</taxon>
    </lineage>
</organism>
<dbReference type="PANTHER" id="PTHR33280">
    <property type="entry name" value="50S RIBOSOMAL PROTEIN L31, CHLOROPLASTIC"/>
    <property type="match status" value="1"/>
</dbReference>
<feature type="region of interest" description="Disordered" evidence="6">
    <location>
        <begin position="100"/>
        <end position="121"/>
    </location>
</feature>
<proteinExistence type="inferred from homology"/>
<dbReference type="RefSeq" id="WP_267768602.1">
    <property type="nucleotide sequence ID" value="NZ_JAPNKE010000002.1"/>
</dbReference>
<dbReference type="GO" id="GO:1990904">
    <property type="term" value="C:ribonucleoprotein complex"/>
    <property type="evidence" value="ECO:0007669"/>
    <property type="project" value="UniProtKB-KW"/>
</dbReference>